<evidence type="ECO:0000313" key="8">
    <source>
        <dbReference type="Proteomes" id="UP001500542"/>
    </source>
</evidence>
<dbReference type="Proteomes" id="UP001500542">
    <property type="component" value="Unassembled WGS sequence"/>
</dbReference>
<comment type="caution">
    <text evidence="7">The sequence shown here is derived from an EMBL/GenBank/DDBJ whole genome shotgun (WGS) entry which is preliminary data.</text>
</comment>
<evidence type="ECO:0000256" key="3">
    <source>
        <dbReference type="ARBA" id="ARBA00022679"/>
    </source>
</evidence>
<keyword evidence="4" id="KW-0949">S-adenosyl-L-methionine</keyword>
<evidence type="ECO:0000256" key="1">
    <source>
        <dbReference type="ARBA" id="ARBA00006149"/>
    </source>
</evidence>
<organism evidence="7 8">
    <name type="scientific">Kribbella koreensis</name>
    <dbReference type="NCBI Taxonomy" id="57909"/>
    <lineage>
        <taxon>Bacteria</taxon>
        <taxon>Bacillati</taxon>
        <taxon>Actinomycetota</taxon>
        <taxon>Actinomycetes</taxon>
        <taxon>Propionibacteriales</taxon>
        <taxon>Kribbellaceae</taxon>
        <taxon>Kribbella</taxon>
    </lineage>
</organism>
<dbReference type="InterPro" id="IPR052190">
    <property type="entry name" value="Euk-Arch_PrmC-MTase"/>
</dbReference>
<gene>
    <name evidence="7" type="ORF">GCM10009554_22210</name>
</gene>
<reference evidence="8" key="1">
    <citation type="journal article" date="2019" name="Int. J. Syst. Evol. Microbiol.">
        <title>The Global Catalogue of Microorganisms (GCM) 10K type strain sequencing project: providing services to taxonomists for standard genome sequencing and annotation.</title>
        <authorList>
            <consortium name="The Broad Institute Genomics Platform"/>
            <consortium name="The Broad Institute Genome Sequencing Center for Infectious Disease"/>
            <person name="Wu L."/>
            <person name="Ma J."/>
        </authorList>
    </citation>
    <scope>NUCLEOTIDE SEQUENCE [LARGE SCALE GENOMIC DNA]</scope>
    <source>
        <strain evidence="8">JCM 10977</strain>
    </source>
</reference>
<dbReference type="SUPFAM" id="SSF53335">
    <property type="entry name" value="S-adenosyl-L-methionine-dependent methyltransferases"/>
    <property type="match status" value="1"/>
</dbReference>
<keyword evidence="8" id="KW-1185">Reference proteome</keyword>
<evidence type="ECO:0000259" key="6">
    <source>
        <dbReference type="Pfam" id="PF23186"/>
    </source>
</evidence>
<dbReference type="CDD" id="cd02440">
    <property type="entry name" value="AdoMet_MTases"/>
    <property type="match status" value="1"/>
</dbReference>
<dbReference type="InterPro" id="IPR055487">
    <property type="entry name" value="DUF7059"/>
</dbReference>
<dbReference type="GO" id="GO:0008168">
    <property type="term" value="F:methyltransferase activity"/>
    <property type="evidence" value="ECO:0007669"/>
    <property type="project" value="UniProtKB-KW"/>
</dbReference>
<dbReference type="EMBL" id="BAAAHK010000004">
    <property type="protein sequence ID" value="GAA0935391.1"/>
    <property type="molecule type" value="Genomic_DNA"/>
</dbReference>
<accession>A0ABP4AEC5</accession>
<dbReference type="Pfam" id="PF23186">
    <property type="entry name" value="DUF7059"/>
    <property type="match status" value="1"/>
</dbReference>
<dbReference type="InterPro" id="IPR002052">
    <property type="entry name" value="DNA_methylase_N6_adenine_CS"/>
</dbReference>
<dbReference type="Pfam" id="PF05175">
    <property type="entry name" value="MTS"/>
    <property type="match status" value="1"/>
</dbReference>
<dbReference type="RefSeq" id="WP_343967659.1">
    <property type="nucleotide sequence ID" value="NZ_BAAAHK010000004.1"/>
</dbReference>
<keyword evidence="2 7" id="KW-0489">Methyltransferase</keyword>
<name>A0ABP4AEC5_9ACTN</name>
<feature type="domain" description="DUF7059" evidence="6">
    <location>
        <begin position="20"/>
        <end position="103"/>
    </location>
</feature>
<evidence type="ECO:0000259" key="5">
    <source>
        <dbReference type="Pfam" id="PF05175"/>
    </source>
</evidence>
<comment type="similarity">
    <text evidence="1">Belongs to the eukaryotic/archaeal PrmC-related family.</text>
</comment>
<evidence type="ECO:0000256" key="4">
    <source>
        <dbReference type="ARBA" id="ARBA00022691"/>
    </source>
</evidence>
<proteinExistence type="inferred from homology"/>
<dbReference type="GO" id="GO:0032259">
    <property type="term" value="P:methylation"/>
    <property type="evidence" value="ECO:0007669"/>
    <property type="project" value="UniProtKB-KW"/>
</dbReference>
<dbReference type="PANTHER" id="PTHR45875">
    <property type="entry name" value="METHYLTRANSFERASE N6AMT1"/>
    <property type="match status" value="1"/>
</dbReference>
<evidence type="ECO:0000256" key="2">
    <source>
        <dbReference type="ARBA" id="ARBA00022603"/>
    </source>
</evidence>
<keyword evidence="3" id="KW-0808">Transferase</keyword>
<dbReference type="PROSITE" id="PS00092">
    <property type="entry name" value="N6_MTASE"/>
    <property type="match status" value="1"/>
</dbReference>
<dbReference type="PANTHER" id="PTHR45875:SF1">
    <property type="entry name" value="METHYLTRANSFERASE N6AMT1"/>
    <property type="match status" value="1"/>
</dbReference>
<dbReference type="InterPro" id="IPR029063">
    <property type="entry name" value="SAM-dependent_MTases_sf"/>
</dbReference>
<dbReference type="Gene3D" id="3.40.50.150">
    <property type="entry name" value="Vaccinia Virus protein VP39"/>
    <property type="match status" value="1"/>
</dbReference>
<protein>
    <submittedName>
        <fullName evidence="7">Class I SAM-dependent methyltransferase</fullName>
    </submittedName>
</protein>
<feature type="domain" description="Methyltransferase small" evidence="5">
    <location>
        <begin position="152"/>
        <end position="276"/>
    </location>
</feature>
<dbReference type="InterPro" id="IPR007848">
    <property type="entry name" value="Small_mtfrase_dom"/>
</dbReference>
<sequence length="484" mass="53287">MEEQELAAGLVDRLRAAFEAAAYTVEGVAARLGVSANNALARNETTLAFQRTAAGDSLDTMIRLFLLQRAVPRDLVEKAFPGDTTQLLALGILREAGHQVAAALDVRPYAEDDRHWWVIADLTPGLDGRREPMRPDYVLGIAPASLSLVKLTVPIKAEKALDIGTGCGIQALHLADRVGHIVATDVNPRALRLTRWTAALNRVDLDVRDGSLYEPVAGEQFDLIVSNPPYVIAPPAADARLTYRETGFAGDAVVEQLVRQAPQHLTDGGWCQLLANWTCVRGQDWQERIAGWTGDRSSWAVQREQLDPAEYVELWLRDAGLQGRPEYTSRYDAWLRWLDEQQVEAIGMGWINLHNVAGSLDAEEWPYEIEQPIGPHVLDRFERIEGLPADLTGLYLTMADDLVQETAGQPGAEDPATIVLRRQRGMRRAEQVDTVLAGFVGACDGELTVGQILDALASLLEREDLHADYLPKIANLITEGFLTA</sequence>
<evidence type="ECO:0000313" key="7">
    <source>
        <dbReference type="EMBL" id="GAA0935391.1"/>
    </source>
</evidence>